<dbReference type="PROSITE" id="PS51294">
    <property type="entry name" value="HTH_MYB"/>
    <property type="match status" value="2"/>
</dbReference>
<keyword evidence="2" id="KW-0677">Repeat</keyword>
<evidence type="ECO:0000256" key="5">
    <source>
        <dbReference type="ARBA" id="ARBA00023159"/>
    </source>
</evidence>
<feature type="region of interest" description="Disordered" evidence="8">
    <location>
        <begin position="119"/>
        <end position="180"/>
    </location>
</feature>
<keyword evidence="7" id="KW-0539">Nucleus</keyword>
<evidence type="ECO:0000256" key="2">
    <source>
        <dbReference type="ARBA" id="ARBA00022737"/>
    </source>
</evidence>
<feature type="domain" description="Myb-like" evidence="9">
    <location>
        <begin position="10"/>
        <end position="62"/>
    </location>
</feature>
<keyword evidence="5" id="KW-0010">Activator</keyword>
<dbReference type="PANTHER" id="PTHR47997">
    <property type="entry name" value="MYB DOMAIN PROTEIN 55"/>
    <property type="match status" value="1"/>
</dbReference>
<dbReference type="InterPro" id="IPR001005">
    <property type="entry name" value="SANT/Myb"/>
</dbReference>
<dbReference type="Gene3D" id="1.10.10.60">
    <property type="entry name" value="Homeodomain-like"/>
    <property type="match status" value="2"/>
</dbReference>
<keyword evidence="3" id="KW-0805">Transcription regulation</keyword>
<evidence type="ECO:0000313" key="11">
    <source>
        <dbReference type="EMBL" id="TVU29043.1"/>
    </source>
</evidence>
<keyword evidence="6" id="KW-0804">Transcription</keyword>
<dbReference type="GO" id="GO:0045893">
    <property type="term" value="P:positive regulation of DNA-templated transcription"/>
    <property type="evidence" value="ECO:0007669"/>
    <property type="project" value="UniProtKB-ARBA"/>
</dbReference>
<feature type="domain" description="Myb-like" evidence="9">
    <location>
        <begin position="63"/>
        <end position="113"/>
    </location>
</feature>
<dbReference type="GO" id="GO:0005634">
    <property type="term" value="C:nucleus"/>
    <property type="evidence" value="ECO:0007669"/>
    <property type="project" value="UniProtKB-SubCell"/>
</dbReference>
<dbReference type="EMBL" id="RWGY01000011">
    <property type="protein sequence ID" value="TVU29043.1"/>
    <property type="molecule type" value="Genomic_DNA"/>
</dbReference>
<dbReference type="SUPFAM" id="SSF46689">
    <property type="entry name" value="Homeodomain-like"/>
    <property type="match status" value="1"/>
</dbReference>
<evidence type="ECO:0000256" key="7">
    <source>
        <dbReference type="ARBA" id="ARBA00023242"/>
    </source>
</evidence>
<evidence type="ECO:0000259" key="10">
    <source>
        <dbReference type="PROSITE" id="PS51294"/>
    </source>
</evidence>
<dbReference type="Proteomes" id="UP000324897">
    <property type="component" value="Chromosome 1"/>
</dbReference>
<dbReference type="Pfam" id="PF00249">
    <property type="entry name" value="Myb_DNA-binding"/>
    <property type="match status" value="2"/>
</dbReference>
<proteinExistence type="predicted"/>
<feature type="domain" description="HTH myb-type" evidence="10">
    <location>
        <begin position="63"/>
        <end position="117"/>
    </location>
</feature>
<dbReference type="InterPro" id="IPR017930">
    <property type="entry name" value="Myb_dom"/>
</dbReference>
<protein>
    <recommendedName>
        <fullName evidence="13">R2R3-MYB transcription factor</fullName>
    </recommendedName>
</protein>
<reference evidence="11 12" key="1">
    <citation type="journal article" date="2019" name="Sci. Rep.">
        <title>A high-quality genome of Eragrostis curvula grass provides insights into Poaceae evolution and supports new strategies to enhance forage quality.</title>
        <authorList>
            <person name="Carballo J."/>
            <person name="Santos B.A.C.M."/>
            <person name="Zappacosta D."/>
            <person name="Garbus I."/>
            <person name="Selva J.P."/>
            <person name="Gallo C.A."/>
            <person name="Diaz A."/>
            <person name="Albertini E."/>
            <person name="Caccamo M."/>
            <person name="Echenique V."/>
        </authorList>
    </citation>
    <scope>NUCLEOTIDE SEQUENCE [LARGE SCALE GENOMIC DNA]</scope>
    <source>
        <strain evidence="12">cv. Victoria</strain>
        <tissue evidence="11">Leaf</tissue>
    </source>
</reference>
<dbReference type="InterPro" id="IPR051953">
    <property type="entry name" value="Plant_SW-associated_TFs"/>
</dbReference>
<evidence type="ECO:0000256" key="4">
    <source>
        <dbReference type="ARBA" id="ARBA00023125"/>
    </source>
</evidence>
<evidence type="ECO:0000256" key="8">
    <source>
        <dbReference type="SAM" id="MobiDB-lite"/>
    </source>
</evidence>
<dbReference type="PROSITE" id="PS50090">
    <property type="entry name" value="MYB_LIKE"/>
    <property type="match status" value="2"/>
</dbReference>
<dbReference type="FunFam" id="1.10.10.60:FF:000371">
    <property type="entry name" value="MYB transcription factor"/>
    <property type="match status" value="1"/>
</dbReference>
<evidence type="ECO:0000256" key="6">
    <source>
        <dbReference type="ARBA" id="ARBA00023163"/>
    </source>
</evidence>
<gene>
    <name evidence="11" type="ORF">EJB05_20585</name>
</gene>
<dbReference type="AlphaFoldDB" id="A0A5J9UZ71"/>
<dbReference type="SMART" id="SM00717">
    <property type="entry name" value="SANT"/>
    <property type="match status" value="2"/>
</dbReference>
<evidence type="ECO:0000256" key="1">
    <source>
        <dbReference type="ARBA" id="ARBA00004123"/>
    </source>
</evidence>
<keyword evidence="4" id="KW-0238">DNA-binding</keyword>
<organism evidence="11 12">
    <name type="scientific">Eragrostis curvula</name>
    <name type="common">weeping love grass</name>
    <dbReference type="NCBI Taxonomy" id="38414"/>
    <lineage>
        <taxon>Eukaryota</taxon>
        <taxon>Viridiplantae</taxon>
        <taxon>Streptophyta</taxon>
        <taxon>Embryophyta</taxon>
        <taxon>Tracheophyta</taxon>
        <taxon>Spermatophyta</taxon>
        <taxon>Magnoliopsida</taxon>
        <taxon>Liliopsida</taxon>
        <taxon>Poales</taxon>
        <taxon>Poaceae</taxon>
        <taxon>PACMAD clade</taxon>
        <taxon>Chloridoideae</taxon>
        <taxon>Eragrostideae</taxon>
        <taxon>Eragrostidinae</taxon>
        <taxon>Eragrostis</taxon>
    </lineage>
</organism>
<dbReference type="Gramene" id="TVU29043">
    <property type="protein sequence ID" value="TVU29043"/>
    <property type="gene ID" value="EJB05_20585"/>
</dbReference>
<dbReference type="GO" id="GO:0003677">
    <property type="term" value="F:DNA binding"/>
    <property type="evidence" value="ECO:0007669"/>
    <property type="project" value="UniProtKB-KW"/>
</dbReference>
<comment type="subcellular location">
    <subcellularLocation>
        <location evidence="1">Nucleus</location>
    </subcellularLocation>
</comment>
<accession>A0A5J9UZ71</accession>
<evidence type="ECO:0000313" key="12">
    <source>
        <dbReference type="Proteomes" id="UP000324897"/>
    </source>
</evidence>
<dbReference type="OrthoDB" id="2143914at2759"/>
<feature type="domain" description="HTH myb-type" evidence="10">
    <location>
        <begin position="10"/>
        <end position="62"/>
    </location>
</feature>
<evidence type="ECO:0000259" key="9">
    <source>
        <dbReference type="PROSITE" id="PS50090"/>
    </source>
</evidence>
<name>A0A5J9UZ71_9POAL</name>
<dbReference type="InterPro" id="IPR009057">
    <property type="entry name" value="Homeodomain-like_sf"/>
</dbReference>
<dbReference type="CDD" id="cd00167">
    <property type="entry name" value="SANT"/>
    <property type="match status" value="2"/>
</dbReference>
<keyword evidence="12" id="KW-1185">Reference proteome</keyword>
<dbReference type="FunFam" id="1.10.10.60:FF:000077">
    <property type="entry name" value="MYB transcription factor"/>
    <property type="match status" value="1"/>
</dbReference>
<evidence type="ECO:0000256" key="3">
    <source>
        <dbReference type="ARBA" id="ARBA00023015"/>
    </source>
</evidence>
<evidence type="ECO:0008006" key="13">
    <source>
        <dbReference type="Google" id="ProtNLM"/>
    </source>
</evidence>
<comment type="caution">
    <text evidence="11">The sequence shown here is derived from an EMBL/GenBank/DDBJ whole genome shotgun (WGS) entry which is preliminary data.</text>
</comment>
<sequence length="290" mass="31317">MGCKACDKPKPSYRKGLWSPEEDEKLRDYIIRYGHGCWSALPGKTGLNRNGKSCRLRWINYLRPGLKHGMFSPEEEETVMSLHAALGNKWSRIARHLPGRTDNEVKNYWNSYLKKRVEGKEAGPSTPAPTNSADDSDDSQSVKAAGDGTAHEPPSDSGSSEPRESSSADSSCLTGPHHHACRPHAPVAPKVMFADWLDMDYINGQVTAAPGLDAVGASASPCDHHQVASQGSVQVDGPCGVDVSSLSLHGGFGDSGAGCWEFQEQFDGMDQMQTGGFCDLLSMSEFFGLN</sequence>
<dbReference type="PANTHER" id="PTHR47997:SF11">
    <property type="entry name" value="TRANSCRIPTION FACTOR LAF1"/>
    <property type="match status" value="1"/>
</dbReference>